<dbReference type="CDD" id="cd00082">
    <property type="entry name" value="HisKA"/>
    <property type="match status" value="1"/>
</dbReference>
<dbReference type="SUPFAM" id="SSF55785">
    <property type="entry name" value="PYP-like sensor domain (PAS domain)"/>
    <property type="match status" value="1"/>
</dbReference>
<keyword evidence="3" id="KW-0597">Phosphoprotein</keyword>
<comment type="catalytic activity">
    <reaction evidence="1">
        <text>ATP + protein L-histidine = ADP + protein N-phospho-L-histidine.</text>
        <dbReference type="EC" id="2.7.13.3"/>
    </reaction>
</comment>
<feature type="domain" description="Histidine kinase" evidence="9">
    <location>
        <begin position="157"/>
        <end position="371"/>
    </location>
</feature>
<reference evidence="11" key="1">
    <citation type="submission" date="2023-07" db="EMBL/GenBank/DDBJ databases">
        <title>Functional and genomic diversity of the sorghum phyllosphere microbiome.</title>
        <authorList>
            <person name="Shade A."/>
        </authorList>
    </citation>
    <scope>NUCLEOTIDE SEQUENCE</scope>
    <source>
        <strain evidence="11">SORGH_AS_0457</strain>
    </source>
</reference>
<dbReference type="EC" id="2.7.13.3" evidence="2"/>
<dbReference type="InterPro" id="IPR005467">
    <property type="entry name" value="His_kinase_dom"/>
</dbReference>
<keyword evidence="6 11" id="KW-0418">Kinase</keyword>
<dbReference type="InterPro" id="IPR000014">
    <property type="entry name" value="PAS"/>
</dbReference>
<evidence type="ECO:0000313" key="12">
    <source>
        <dbReference type="Proteomes" id="UP001226084"/>
    </source>
</evidence>
<dbReference type="InterPro" id="IPR004358">
    <property type="entry name" value="Sig_transdc_His_kin-like_C"/>
</dbReference>
<dbReference type="InterPro" id="IPR035965">
    <property type="entry name" value="PAS-like_dom_sf"/>
</dbReference>
<keyword evidence="4 11" id="KW-0808">Transferase</keyword>
<dbReference type="SMART" id="SM00387">
    <property type="entry name" value="HATPase_c"/>
    <property type="match status" value="1"/>
</dbReference>
<accession>A0AAP5AGN6</accession>
<dbReference type="PROSITE" id="PS50112">
    <property type="entry name" value="PAS"/>
    <property type="match status" value="1"/>
</dbReference>
<dbReference type="GO" id="GO:0000155">
    <property type="term" value="F:phosphorelay sensor kinase activity"/>
    <property type="evidence" value="ECO:0007669"/>
    <property type="project" value="InterPro"/>
</dbReference>
<dbReference type="GO" id="GO:0005524">
    <property type="term" value="F:ATP binding"/>
    <property type="evidence" value="ECO:0007669"/>
    <property type="project" value="UniProtKB-KW"/>
</dbReference>
<comment type="caution">
    <text evidence="11">The sequence shown here is derived from an EMBL/GenBank/DDBJ whole genome shotgun (WGS) entry which is preliminary data.</text>
</comment>
<dbReference type="Gene3D" id="1.10.287.130">
    <property type="match status" value="1"/>
</dbReference>
<dbReference type="Proteomes" id="UP001226084">
    <property type="component" value="Unassembled WGS sequence"/>
</dbReference>
<proteinExistence type="predicted"/>
<sequence length="371" mass="40559">MVTLTPHPESTTRDQVKLRAVLNALPLALLLVDRHCVVRYANDRAATVFGYAPGEIEGRPLVALVPDATGAIWSCSHRADPVAARCMDRDEHGLRRDGQAFPVELLFNAVELDCGWQGVLAVADLTAQRHAEQELAVERESMAHMSRVTLIGEISGSLAHELNQPLAAILSNAQAGLRILRRDPGAIGEIREILQDIVENDQRAGEVISRLRGLLRRETRTLGALMVNDLVHDAVRVIRNDLINRGVEYRLDLSVPFSRVQGDGVQLQQVLLNLIINACDAMVDSPRRVLTVRTDGSVPGTIRIEVRDTGPGIAAERMDTIFAPFHSSKPNGMGMGLAICRTLLRAHGGEINARNPPEGGACFYIDLPLME</sequence>
<protein>
    <recommendedName>
        <fullName evidence="2">histidine kinase</fullName>
        <ecNumber evidence="2">2.7.13.3</ecNumber>
    </recommendedName>
</protein>
<dbReference type="CDD" id="cd00130">
    <property type="entry name" value="PAS"/>
    <property type="match status" value="1"/>
</dbReference>
<organism evidence="11 12">
    <name type="scientific">Stenotrophomonas rhizophila</name>
    <dbReference type="NCBI Taxonomy" id="216778"/>
    <lineage>
        <taxon>Bacteria</taxon>
        <taxon>Pseudomonadati</taxon>
        <taxon>Pseudomonadota</taxon>
        <taxon>Gammaproteobacteria</taxon>
        <taxon>Lysobacterales</taxon>
        <taxon>Lysobacteraceae</taxon>
        <taxon>Stenotrophomonas</taxon>
    </lineage>
</organism>
<dbReference type="EMBL" id="JAUTAS010000001">
    <property type="protein sequence ID" value="MDQ1108434.1"/>
    <property type="molecule type" value="Genomic_DNA"/>
</dbReference>
<dbReference type="AlphaFoldDB" id="A0AAP5AGN6"/>
<dbReference type="PANTHER" id="PTHR43065:SF10">
    <property type="entry name" value="PEROXIDE STRESS-ACTIVATED HISTIDINE KINASE MAK3"/>
    <property type="match status" value="1"/>
</dbReference>
<evidence type="ECO:0000256" key="8">
    <source>
        <dbReference type="ARBA" id="ARBA00023012"/>
    </source>
</evidence>
<keyword evidence="7" id="KW-0067">ATP-binding</keyword>
<dbReference type="Gene3D" id="3.30.450.20">
    <property type="entry name" value="PAS domain"/>
    <property type="match status" value="1"/>
</dbReference>
<dbReference type="Pfam" id="PF02518">
    <property type="entry name" value="HATPase_c"/>
    <property type="match status" value="1"/>
</dbReference>
<evidence type="ECO:0000256" key="2">
    <source>
        <dbReference type="ARBA" id="ARBA00012438"/>
    </source>
</evidence>
<dbReference type="PROSITE" id="PS50109">
    <property type="entry name" value="HIS_KIN"/>
    <property type="match status" value="1"/>
</dbReference>
<dbReference type="PRINTS" id="PR00344">
    <property type="entry name" value="BCTRLSENSOR"/>
</dbReference>
<evidence type="ECO:0000256" key="3">
    <source>
        <dbReference type="ARBA" id="ARBA00022553"/>
    </source>
</evidence>
<dbReference type="NCBIfam" id="TIGR00229">
    <property type="entry name" value="sensory_box"/>
    <property type="match status" value="1"/>
</dbReference>
<evidence type="ECO:0000256" key="4">
    <source>
        <dbReference type="ARBA" id="ARBA00022679"/>
    </source>
</evidence>
<feature type="domain" description="PAS" evidence="10">
    <location>
        <begin position="14"/>
        <end position="62"/>
    </location>
</feature>
<gene>
    <name evidence="11" type="ORF">QE424_001593</name>
</gene>
<name>A0AAP5AGN6_9GAMM</name>
<dbReference type="Pfam" id="PF08448">
    <property type="entry name" value="PAS_4"/>
    <property type="match status" value="1"/>
</dbReference>
<evidence type="ECO:0000256" key="5">
    <source>
        <dbReference type="ARBA" id="ARBA00022741"/>
    </source>
</evidence>
<dbReference type="InterPro" id="IPR003594">
    <property type="entry name" value="HATPase_dom"/>
</dbReference>
<dbReference type="InterPro" id="IPR003661">
    <property type="entry name" value="HisK_dim/P_dom"/>
</dbReference>
<dbReference type="SMART" id="SM00388">
    <property type="entry name" value="HisKA"/>
    <property type="match status" value="1"/>
</dbReference>
<evidence type="ECO:0000256" key="6">
    <source>
        <dbReference type="ARBA" id="ARBA00022777"/>
    </source>
</evidence>
<evidence type="ECO:0000259" key="10">
    <source>
        <dbReference type="PROSITE" id="PS50112"/>
    </source>
</evidence>
<keyword evidence="5" id="KW-0547">Nucleotide-binding</keyword>
<evidence type="ECO:0000256" key="7">
    <source>
        <dbReference type="ARBA" id="ARBA00022840"/>
    </source>
</evidence>
<evidence type="ECO:0000259" key="9">
    <source>
        <dbReference type="PROSITE" id="PS50109"/>
    </source>
</evidence>
<keyword evidence="8" id="KW-0902">Two-component regulatory system</keyword>
<dbReference type="SUPFAM" id="SSF47384">
    <property type="entry name" value="Homodimeric domain of signal transducing histidine kinase"/>
    <property type="match status" value="1"/>
</dbReference>
<dbReference type="Gene3D" id="3.30.565.10">
    <property type="entry name" value="Histidine kinase-like ATPase, C-terminal domain"/>
    <property type="match status" value="1"/>
</dbReference>
<dbReference type="InterPro" id="IPR036097">
    <property type="entry name" value="HisK_dim/P_sf"/>
</dbReference>
<dbReference type="InterPro" id="IPR013656">
    <property type="entry name" value="PAS_4"/>
</dbReference>
<dbReference type="InterPro" id="IPR036890">
    <property type="entry name" value="HATPase_C_sf"/>
</dbReference>
<dbReference type="PANTHER" id="PTHR43065">
    <property type="entry name" value="SENSOR HISTIDINE KINASE"/>
    <property type="match status" value="1"/>
</dbReference>
<evidence type="ECO:0000313" key="11">
    <source>
        <dbReference type="EMBL" id="MDQ1108434.1"/>
    </source>
</evidence>
<evidence type="ECO:0000256" key="1">
    <source>
        <dbReference type="ARBA" id="ARBA00000085"/>
    </source>
</evidence>
<dbReference type="Pfam" id="PF00512">
    <property type="entry name" value="HisKA"/>
    <property type="match status" value="1"/>
</dbReference>
<dbReference type="SMART" id="SM00091">
    <property type="entry name" value="PAS"/>
    <property type="match status" value="1"/>
</dbReference>
<dbReference type="SUPFAM" id="SSF55874">
    <property type="entry name" value="ATPase domain of HSP90 chaperone/DNA topoisomerase II/histidine kinase"/>
    <property type="match status" value="1"/>
</dbReference>